<evidence type="ECO:0000313" key="1">
    <source>
        <dbReference type="EMBL" id="ESU77640.1"/>
    </source>
</evidence>
<reference evidence="1 2" key="1">
    <citation type="submission" date="2013-10" db="EMBL/GenBank/DDBJ databases">
        <title>Draft genomes and the virulence plasmids of Sd1617 vaccine constructs: WRSd3 and WRSd5.</title>
        <authorList>
            <person name="Aksomboon Vongsawan A."/>
            <person name="Venkatesan M.M."/>
            <person name="Vaisvil B."/>
            <person name="Emel G."/>
            <person name="Kepatral V."/>
            <person name="Sethabutr O."/>
            <person name="Serichantalergs O."/>
            <person name="Mason C."/>
        </authorList>
    </citation>
    <scope>NUCLEOTIDE SEQUENCE [LARGE SCALE GENOMIC DNA]</scope>
    <source>
        <strain evidence="1 2">WRSd3</strain>
    </source>
</reference>
<protein>
    <submittedName>
        <fullName evidence="1">Uncharacterized protein</fullName>
    </submittedName>
</protein>
<organism evidence="1 2">
    <name type="scientific">Shigella dysenteriae WRSd3</name>
    <dbReference type="NCBI Taxonomy" id="1401327"/>
    <lineage>
        <taxon>Bacteria</taxon>
        <taxon>Pseudomonadati</taxon>
        <taxon>Pseudomonadota</taxon>
        <taxon>Gammaproteobacteria</taxon>
        <taxon>Enterobacterales</taxon>
        <taxon>Enterobacteriaceae</taxon>
        <taxon>Shigella</taxon>
    </lineage>
</organism>
<dbReference type="AlphaFoldDB" id="A0A090NCU5"/>
<proteinExistence type="predicted"/>
<sequence>MNRLFSNAFWLMASQIGGLRISLIELPLLARRLGADEYGKVVYVLAISIMASVFI</sequence>
<dbReference type="Proteomes" id="UP000017944">
    <property type="component" value="Unassembled WGS sequence"/>
</dbReference>
<dbReference type="EMBL" id="AXUT01000334">
    <property type="protein sequence ID" value="ESU77640.1"/>
    <property type="molecule type" value="Genomic_DNA"/>
</dbReference>
<gene>
    <name evidence="1" type="ORF">WRSd3_03515</name>
</gene>
<evidence type="ECO:0000313" key="2">
    <source>
        <dbReference type="Proteomes" id="UP000017944"/>
    </source>
</evidence>
<accession>A0A090NCU5</accession>
<name>A0A090NCU5_SHIDY</name>
<comment type="caution">
    <text evidence="1">The sequence shown here is derived from an EMBL/GenBank/DDBJ whole genome shotgun (WGS) entry which is preliminary data.</text>
</comment>